<dbReference type="STRING" id="51670.SAMN04488557_0310"/>
<name>A0A1I7MUK1_9HYPH</name>
<dbReference type="RefSeq" id="WP_092863248.1">
    <property type="nucleotide sequence ID" value="NZ_FPCH01000001.1"/>
</dbReference>
<keyword evidence="2" id="KW-1185">Reference proteome</keyword>
<evidence type="ECO:0000313" key="1">
    <source>
        <dbReference type="EMBL" id="SFV26065.1"/>
    </source>
</evidence>
<sequence length="100" mass="11120">MSEPVVITIPHRLGKDEAIRRMKSGLASAHLPFVTIDREVWNGDLLEFSLTGMGHKASGSALVMNDSVRLELVLPWLLQRFAELALKGLASRTKLLLEKK</sequence>
<protein>
    <submittedName>
        <fullName evidence="1">Putative polyhydroxyalkanoic acid system protein (PHA_gran_rgn)</fullName>
    </submittedName>
</protein>
<organism evidence="1 2">
    <name type="scientific">Hyphomicrobium facile</name>
    <dbReference type="NCBI Taxonomy" id="51670"/>
    <lineage>
        <taxon>Bacteria</taxon>
        <taxon>Pseudomonadati</taxon>
        <taxon>Pseudomonadota</taxon>
        <taxon>Alphaproteobacteria</taxon>
        <taxon>Hyphomicrobiales</taxon>
        <taxon>Hyphomicrobiaceae</taxon>
        <taxon>Hyphomicrobium</taxon>
    </lineage>
</organism>
<proteinExistence type="predicted"/>
<dbReference type="OrthoDB" id="8853368at2"/>
<dbReference type="AlphaFoldDB" id="A0A1I7MUK1"/>
<dbReference type="Proteomes" id="UP000199423">
    <property type="component" value="Unassembled WGS sequence"/>
</dbReference>
<gene>
    <name evidence="1" type="ORF">SAMN04488557_0310</name>
</gene>
<evidence type="ECO:0000313" key="2">
    <source>
        <dbReference type="Proteomes" id="UP000199423"/>
    </source>
</evidence>
<dbReference type="InterPro" id="IPR013433">
    <property type="entry name" value="PHA_gran_rgn"/>
</dbReference>
<accession>A0A1I7MUK1</accession>
<dbReference type="EMBL" id="FPCH01000001">
    <property type="protein sequence ID" value="SFV26065.1"/>
    <property type="molecule type" value="Genomic_DNA"/>
</dbReference>
<reference evidence="2" key="1">
    <citation type="submission" date="2016-10" db="EMBL/GenBank/DDBJ databases">
        <authorList>
            <person name="Varghese N."/>
            <person name="Submissions S."/>
        </authorList>
    </citation>
    <scope>NUCLEOTIDE SEQUENCE [LARGE SCALE GENOMIC DNA]</scope>
    <source>
        <strain evidence="2">DSM 1565</strain>
    </source>
</reference>
<dbReference type="Pfam" id="PF09650">
    <property type="entry name" value="PHA_gran_rgn"/>
    <property type="match status" value="1"/>
</dbReference>